<dbReference type="RefSeq" id="WP_068140722.1">
    <property type="nucleotide sequence ID" value="NZ_CP042914.1"/>
</dbReference>
<proteinExistence type="predicted"/>
<feature type="signal peptide" evidence="1">
    <location>
        <begin position="1"/>
        <end position="26"/>
    </location>
</feature>
<keyword evidence="3" id="KW-1185">Reference proteome</keyword>
<name>A0A5B9QYI6_9BACT</name>
<dbReference type="EMBL" id="CP042914">
    <property type="protein sequence ID" value="QEG39003.1"/>
    <property type="molecule type" value="Genomic_DNA"/>
</dbReference>
<gene>
    <name evidence="2" type="ORF">UC8_09640</name>
</gene>
<sequence precursor="true">MSKPLQSILLAVAAVAVWATGGVARAQQPGAVPQGNVHYLFNGQMPPGVVGAARLQRRGAVQSYYQPVRFSGPAGVRFAMAENGFFPPTDAESDEHGLHCGLLVGAVYRFKVTGIPQEPGRELFPTIEIIDRTYPPPGQAHRFPIPVNLETVDLTDALQGRMVTRVIYLEDPQTALPLAETPDTARSFNVMTHQDPLQVADQLGRPVAILRIGSMSPPTEPALRPQFFFGGPPWVAMQPPRSEAMVPAGEGVTIRTPHIPRDDVPAPMHPGADPRVPTNPASIARPYGYGPATMAPVYQR</sequence>
<feature type="chain" id="PRO_5022676602" evidence="1">
    <location>
        <begin position="27"/>
        <end position="300"/>
    </location>
</feature>
<evidence type="ECO:0000313" key="3">
    <source>
        <dbReference type="Proteomes" id="UP000325286"/>
    </source>
</evidence>
<protein>
    <submittedName>
        <fullName evidence="2">Uncharacterized protein</fullName>
    </submittedName>
</protein>
<dbReference type="KEGG" id="rul:UC8_09640"/>
<evidence type="ECO:0000256" key="1">
    <source>
        <dbReference type="SAM" id="SignalP"/>
    </source>
</evidence>
<evidence type="ECO:0000313" key="2">
    <source>
        <dbReference type="EMBL" id="QEG39003.1"/>
    </source>
</evidence>
<organism evidence="2 3">
    <name type="scientific">Roseimaritima ulvae</name>
    <dbReference type="NCBI Taxonomy" id="980254"/>
    <lineage>
        <taxon>Bacteria</taxon>
        <taxon>Pseudomonadati</taxon>
        <taxon>Planctomycetota</taxon>
        <taxon>Planctomycetia</taxon>
        <taxon>Pirellulales</taxon>
        <taxon>Pirellulaceae</taxon>
        <taxon>Roseimaritima</taxon>
    </lineage>
</organism>
<accession>A0A5B9QYI6</accession>
<keyword evidence="1" id="KW-0732">Signal</keyword>
<dbReference type="Proteomes" id="UP000325286">
    <property type="component" value="Chromosome"/>
</dbReference>
<reference evidence="2 3" key="1">
    <citation type="submission" date="2019-08" db="EMBL/GenBank/DDBJ databases">
        <title>Deep-cultivation of Planctomycetes and their phenomic and genomic characterization uncovers novel biology.</title>
        <authorList>
            <person name="Wiegand S."/>
            <person name="Jogler M."/>
            <person name="Boedeker C."/>
            <person name="Pinto D."/>
            <person name="Vollmers J."/>
            <person name="Rivas-Marin E."/>
            <person name="Kohn T."/>
            <person name="Peeters S.H."/>
            <person name="Heuer A."/>
            <person name="Rast P."/>
            <person name="Oberbeckmann S."/>
            <person name="Bunk B."/>
            <person name="Jeske O."/>
            <person name="Meyerdierks A."/>
            <person name="Storesund J.E."/>
            <person name="Kallscheuer N."/>
            <person name="Luecker S."/>
            <person name="Lage O.M."/>
            <person name="Pohl T."/>
            <person name="Merkel B.J."/>
            <person name="Hornburger P."/>
            <person name="Mueller R.-W."/>
            <person name="Bruemmer F."/>
            <person name="Labrenz M."/>
            <person name="Spormann A.M."/>
            <person name="Op den Camp H."/>
            <person name="Overmann J."/>
            <person name="Amann R."/>
            <person name="Jetten M.S.M."/>
            <person name="Mascher T."/>
            <person name="Medema M.H."/>
            <person name="Devos D.P."/>
            <person name="Kaster A.-K."/>
            <person name="Ovreas L."/>
            <person name="Rohde M."/>
            <person name="Galperin M.Y."/>
            <person name="Jogler C."/>
        </authorList>
    </citation>
    <scope>NUCLEOTIDE SEQUENCE [LARGE SCALE GENOMIC DNA]</scope>
    <source>
        <strain evidence="2 3">UC8</strain>
    </source>
</reference>
<dbReference type="AlphaFoldDB" id="A0A5B9QYI6"/>